<protein>
    <submittedName>
        <fullName evidence="1">Uncharacterized protein</fullName>
    </submittedName>
</protein>
<comment type="caution">
    <text evidence="1">The sequence shown here is derived from an EMBL/GenBank/DDBJ whole genome shotgun (WGS) entry which is preliminary data.</text>
</comment>
<sequence length="54" mass="6361">MGKVLQLAGQRSIGLLASMVARWRRQRRRRNEMQVKRVTHEGCFAEFFARGGQW</sequence>
<dbReference type="RefSeq" id="WP_413779653.1">
    <property type="nucleotide sequence ID" value="NZ_JAUOZS010000001.1"/>
</dbReference>
<dbReference type="EMBL" id="JAUOZS010000001">
    <property type="protein sequence ID" value="MDT8901129.1"/>
    <property type="molecule type" value="Genomic_DNA"/>
</dbReference>
<evidence type="ECO:0000313" key="2">
    <source>
        <dbReference type="Proteomes" id="UP001254848"/>
    </source>
</evidence>
<organism evidence="1 2">
    <name type="scientific">Anaeroselena agilis</name>
    <dbReference type="NCBI Taxonomy" id="3063788"/>
    <lineage>
        <taxon>Bacteria</taxon>
        <taxon>Bacillati</taxon>
        <taxon>Bacillota</taxon>
        <taxon>Negativicutes</taxon>
        <taxon>Acetonemataceae</taxon>
        <taxon>Anaeroselena</taxon>
    </lineage>
</organism>
<name>A0ABU3NWE5_9FIRM</name>
<dbReference type="Proteomes" id="UP001254848">
    <property type="component" value="Unassembled WGS sequence"/>
</dbReference>
<gene>
    <name evidence="1" type="ORF">Q4T40_07760</name>
</gene>
<keyword evidence="2" id="KW-1185">Reference proteome</keyword>
<reference evidence="1 2" key="1">
    <citation type="submission" date="2023-07" db="EMBL/GenBank/DDBJ databases">
        <title>The novel representative of Negativicutes class, Anaeroselena agilis gen. nov. sp. nov.</title>
        <authorList>
            <person name="Prokofeva M.I."/>
            <person name="Elcheninov A.G."/>
            <person name="Klyukina A."/>
            <person name="Kublanov I.V."/>
            <person name="Frolov E.N."/>
            <person name="Podosokorskaya O.A."/>
        </authorList>
    </citation>
    <scope>NUCLEOTIDE SEQUENCE [LARGE SCALE GENOMIC DNA]</scope>
    <source>
        <strain evidence="1 2">4137-cl</strain>
    </source>
</reference>
<proteinExistence type="predicted"/>
<accession>A0ABU3NWE5</accession>
<evidence type="ECO:0000313" key="1">
    <source>
        <dbReference type="EMBL" id="MDT8901129.1"/>
    </source>
</evidence>